<reference evidence="1 2" key="1">
    <citation type="journal article" date="2024" name="Ann. Entomol. Soc. Am.">
        <title>Genomic analyses of the southern and eastern yellowjacket wasps (Hymenoptera: Vespidae) reveal evolutionary signatures of social life.</title>
        <authorList>
            <person name="Catto M.A."/>
            <person name="Caine P.B."/>
            <person name="Orr S.E."/>
            <person name="Hunt B.G."/>
            <person name="Goodisman M.A.D."/>
        </authorList>
    </citation>
    <scope>NUCLEOTIDE SEQUENCE [LARGE SCALE GENOMIC DNA]</scope>
    <source>
        <strain evidence="1">233</strain>
        <tissue evidence="1">Head and thorax</tissue>
    </source>
</reference>
<name>A0ABD2BMX8_VESSQ</name>
<gene>
    <name evidence="1" type="ORF">V1478_003805</name>
</gene>
<organism evidence="1 2">
    <name type="scientific">Vespula squamosa</name>
    <name type="common">Southern yellow jacket</name>
    <name type="synonym">Wasp</name>
    <dbReference type="NCBI Taxonomy" id="30214"/>
    <lineage>
        <taxon>Eukaryota</taxon>
        <taxon>Metazoa</taxon>
        <taxon>Ecdysozoa</taxon>
        <taxon>Arthropoda</taxon>
        <taxon>Hexapoda</taxon>
        <taxon>Insecta</taxon>
        <taxon>Pterygota</taxon>
        <taxon>Neoptera</taxon>
        <taxon>Endopterygota</taxon>
        <taxon>Hymenoptera</taxon>
        <taxon>Apocrita</taxon>
        <taxon>Aculeata</taxon>
        <taxon>Vespoidea</taxon>
        <taxon>Vespidae</taxon>
        <taxon>Vespinae</taxon>
        <taxon>Vespula</taxon>
    </lineage>
</organism>
<protein>
    <submittedName>
        <fullName evidence="1">Uncharacterized protein</fullName>
    </submittedName>
</protein>
<dbReference type="EMBL" id="JAUDFV010000074">
    <property type="protein sequence ID" value="KAL2734107.1"/>
    <property type="molecule type" value="Genomic_DNA"/>
</dbReference>
<dbReference type="Proteomes" id="UP001607302">
    <property type="component" value="Unassembled WGS sequence"/>
</dbReference>
<evidence type="ECO:0000313" key="2">
    <source>
        <dbReference type="Proteomes" id="UP001607302"/>
    </source>
</evidence>
<keyword evidence="2" id="KW-1185">Reference proteome</keyword>
<accession>A0ABD2BMX8</accession>
<sequence length="1031" mass="118679">MPFLEAVTKSGRKYYKFWRIHSDARADNKVGPLTDFDDYNFSFGLTFDECTSQLPRDAFIASRKEAGMQIAIVHWRSFPTRDDTAIELMVDFDFNFEKFWRIHSDARADNKVGPLTDFDDYNFSFGLTFDECTSQLPWDAFIASRKEAGMQIAIVHWRSFPTRDDTAIELMVDFDFNFEKFWRIHSDARADNKVGPLTDFDDYNFSFGLTFDECTSQLPWDAFIASRKEAGMQIAIVHWRSFPTRDDTAIELMVDFDFNFEKFWRIHSDARADNKVGPLTDFDDYNFSFGLTFDECTSQLPRDAFIASRKVAGMQVYCSMTYFFYFLCNLFCFRLQLCTGGPFQRVTIPQSNLWSILTLISWSGLRNFRGMPFLQLKFSRIHSDARADNKVAPLTDFDDYNFSFGLTFDECTSQLPRDAIIASRKVAGMQVYCSVTYFFYFLCNLFCFRLQLCTGGPFQRVTIPQSNLWSILTLISWSGLRNFRGMPFLQAVTKSGRKYYKFSRIYSDARADNKVGPLTNFDDYNFSFGLTFDECTSQLPRDAIIASRNEEGTQKYSRIHSDARADSKVGPLTDFDDYNFSFGLTFDECTSQLPRDVFIASRKVAGMQIAIVHWRSFPTRDDTAIELMKFSRIHSAARADNKVGPLTDFDGYNFSFGLTFDECTSQLPRDAFIASRKVAGMQVYCSMTYFFYFLCNLFCFRLQLCTGGPFQRVTIPQSNLWSILTLISWSGLRNFRGMPFLQLKFSRIHSDARADNKVAPLTDFDGYNFSFGLTFDECTSQLPRDAFIASRKVAGMQVYCSVTYFFYFLCNLFCFRLQLCTGGPFQRVTIPQSNLWSILTLISWSGLRNFRGMPFLQLVTKSGRKLQLCTGGPFQRVTIPQSNLWSILTLISWSELRNFSRDAIPAISNEELQLCTGGPFQRVTIPQSNLWSILTLISRSGLRHFRGMPFLQAVTKSGRKYYIQNFADTFGSTRRQQSGPLTDFDHYNFNFGLTLDECTSQLPRDVFIASRNLELCTCGPPLHVTIPQSKL</sequence>
<comment type="caution">
    <text evidence="1">The sequence shown here is derived from an EMBL/GenBank/DDBJ whole genome shotgun (WGS) entry which is preliminary data.</text>
</comment>
<dbReference type="AlphaFoldDB" id="A0ABD2BMX8"/>
<proteinExistence type="predicted"/>
<evidence type="ECO:0000313" key="1">
    <source>
        <dbReference type="EMBL" id="KAL2734107.1"/>
    </source>
</evidence>